<evidence type="ECO:0000313" key="3">
    <source>
        <dbReference type="RefSeq" id="XP_011644114.1"/>
    </source>
</evidence>
<dbReference type="PANTHER" id="PTHR15921:SF3">
    <property type="entry name" value="PRE-MRNA CLEAVAGE COMPLEX 2 PROTEIN PCF11"/>
    <property type="match status" value="1"/>
</dbReference>
<dbReference type="RefSeq" id="XP_011644120.1">
    <property type="nucleotide sequence ID" value="XM_011645818.2"/>
</dbReference>
<proteinExistence type="predicted"/>
<dbReference type="PROSITE" id="PS51391">
    <property type="entry name" value="CID"/>
    <property type="match status" value="1"/>
</dbReference>
<dbReference type="SUPFAM" id="SSF48464">
    <property type="entry name" value="ENTH/VHS domain"/>
    <property type="match status" value="1"/>
</dbReference>
<dbReference type="GO" id="GO:0005737">
    <property type="term" value="C:cytoplasm"/>
    <property type="evidence" value="ECO:0007669"/>
    <property type="project" value="TreeGrafter"/>
</dbReference>
<dbReference type="GO" id="GO:0006369">
    <property type="term" value="P:termination of RNA polymerase II transcription"/>
    <property type="evidence" value="ECO:0007669"/>
    <property type="project" value="InterPro"/>
</dbReference>
<dbReference type="AlphaFoldDB" id="A0A6I9WME9"/>
<sequence length="124" mass="14292">MFASKSKEVADEYISSLSDLTINSKPLINMLTMLAEDNIEHAPAIVQAVETHLQKVRSDIKLPVLYLIDSIVKNVNGNYLNLFTQNIVNTFCDVFEKVDENTRASMWKLRQTWNDVFPPKNYFH</sequence>
<dbReference type="RefSeq" id="XP_011644129.1">
    <property type="nucleotide sequence ID" value="XM_011645827.2"/>
</dbReference>
<evidence type="ECO:0000313" key="5">
    <source>
        <dbReference type="RefSeq" id="XP_011644129.1"/>
    </source>
</evidence>
<dbReference type="GO" id="GO:0031124">
    <property type="term" value="P:mRNA 3'-end processing"/>
    <property type="evidence" value="ECO:0007669"/>
    <property type="project" value="InterPro"/>
</dbReference>
<dbReference type="Gene3D" id="1.25.40.90">
    <property type="match status" value="1"/>
</dbReference>
<gene>
    <name evidence="3 4 5" type="primary">LOC105431555</name>
</gene>
<keyword evidence="2" id="KW-1185">Reference proteome</keyword>
<organism evidence="2 5">
    <name type="scientific">Pogonomyrmex barbatus</name>
    <name type="common">red harvester ant</name>
    <dbReference type="NCBI Taxonomy" id="144034"/>
    <lineage>
        <taxon>Eukaryota</taxon>
        <taxon>Metazoa</taxon>
        <taxon>Ecdysozoa</taxon>
        <taxon>Arthropoda</taxon>
        <taxon>Hexapoda</taxon>
        <taxon>Insecta</taxon>
        <taxon>Pterygota</taxon>
        <taxon>Neoptera</taxon>
        <taxon>Endopterygota</taxon>
        <taxon>Hymenoptera</taxon>
        <taxon>Apocrita</taxon>
        <taxon>Aculeata</taxon>
        <taxon>Formicoidea</taxon>
        <taxon>Formicidae</taxon>
        <taxon>Myrmicinae</taxon>
        <taxon>Pogonomyrmex</taxon>
    </lineage>
</organism>
<dbReference type="CDD" id="cd16982">
    <property type="entry name" value="CID_Pcf11"/>
    <property type="match status" value="1"/>
</dbReference>
<reference evidence="3 4" key="1">
    <citation type="submission" date="2025-04" db="UniProtKB">
        <authorList>
            <consortium name="RefSeq"/>
        </authorList>
    </citation>
    <scope>IDENTIFICATION</scope>
</reference>
<accession>A0A6I9WME9</accession>
<dbReference type="GeneID" id="105431555"/>
<dbReference type="GO" id="GO:0005849">
    <property type="term" value="C:mRNA cleavage factor complex"/>
    <property type="evidence" value="ECO:0007669"/>
    <property type="project" value="TreeGrafter"/>
</dbReference>
<protein>
    <submittedName>
        <fullName evidence="3 4">Pre-mRNA cleavage complex 2 protein Pcf11-like isoform X1</fullName>
    </submittedName>
</protein>
<feature type="domain" description="CID" evidence="1">
    <location>
        <begin position="5"/>
        <end position="124"/>
    </location>
</feature>
<evidence type="ECO:0000313" key="2">
    <source>
        <dbReference type="Proteomes" id="UP000504615"/>
    </source>
</evidence>
<dbReference type="PANTHER" id="PTHR15921">
    <property type="entry name" value="PRE-MRNA CLEAVAGE COMPLEX II"/>
    <property type="match status" value="1"/>
</dbReference>
<dbReference type="InterPro" id="IPR047415">
    <property type="entry name" value="Pcf11_CID"/>
</dbReference>
<evidence type="ECO:0000259" key="1">
    <source>
        <dbReference type="PROSITE" id="PS51391"/>
    </source>
</evidence>
<dbReference type="InterPro" id="IPR006569">
    <property type="entry name" value="CID_dom"/>
</dbReference>
<dbReference type="Pfam" id="PF04818">
    <property type="entry name" value="CID"/>
    <property type="match status" value="1"/>
</dbReference>
<dbReference type="InterPro" id="IPR045154">
    <property type="entry name" value="PCF11-like"/>
</dbReference>
<dbReference type="GO" id="GO:0003729">
    <property type="term" value="F:mRNA binding"/>
    <property type="evidence" value="ECO:0007669"/>
    <property type="project" value="InterPro"/>
</dbReference>
<dbReference type="InterPro" id="IPR008942">
    <property type="entry name" value="ENTH_VHS"/>
</dbReference>
<dbReference type="SMART" id="SM00582">
    <property type="entry name" value="RPR"/>
    <property type="match status" value="1"/>
</dbReference>
<dbReference type="Proteomes" id="UP000504615">
    <property type="component" value="Unplaced"/>
</dbReference>
<dbReference type="GO" id="GO:0000993">
    <property type="term" value="F:RNA polymerase II complex binding"/>
    <property type="evidence" value="ECO:0007669"/>
    <property type="project" value="InterPro"/>
</dbReference>
<dbReference type="RefSeq" id="XP_011644114.1">
    <property type="nucleotide sequence ID" value="XM_011645812.1"/>
</dbReference>
<dbReference type="OrthoDB" id="343582at2759"/>
<dbReference type="KEGG" id="pbar:105431555"/>
<evidence type="ECO:0000313" key="4">
    <source>
        <dbReference type="RefSeq" id="XP_011644120.1"/>
    </source>
</evidence>
<name>A0A6I9WME9_9HYME</name>